<dbReference type="InterPro" id="IPR027534">
    <property type="entry name" value="Ribosomal_P1/P2"/>
</dbReference>
<reference evidence="10" key="3">
    <citation type="submission" date="2012-04" db="EMBL/GenBank/DDBJ databases">
        <title>Phlebotomus papatasi, whole genome shotgun sequencing project.</title>
        <authorList>
            <person name="Fulton L."/>
            <person name="Warren W."/>
            <person name="Minx P."/>
            <person name="Wilson R."/>
            <person name="Clifton S."/>
            <person name="Abrudan J."/>
            <person name="Ramalho-Ortigao M."/>
            <person name="Lawyer P."/>
            <person name="Kamhawi S."/>
            <person name="Rowton E."/>
            <person name="Lehane M."/>
            <person name="Bates P."/>
            <person name="Valenzeula J."/>
            <person name="Dillon R."/>
            <person name="Lobo N."/>
            <person name="Collins F."/>
            <person name="McDowell M.A."/>
        </authorList>
    </citation>
    <scope>NUCLEOTIDE SEQUENCE [LARGE SCALE GENOMIC DNA]</scope>
    <source>
        <strain evidence="10">Israel</strain>
    </source>
</reference>
<evidence type="ECO:0000256" key="1">
    <source>
        <dbReference type="ARBA" id="ARBA00003362"/>
    </source>
</evidence>
<dbReference type="GO" id="GO:0022625">
    <property type="term" value="C:cytosolic large ribosomal subunit"/>
    <property type="evidence" value="ECO:0007669"/>
    <property type="project" value="TreeGrafter"/>
</dbReference>
<proteinExistence type="evidence at transcript level"/>
<dbReference type="CDD" id="cd05831">
    <property type="entry name" value="Ribosomal_P1"/>
    <property type="match status" value="1"/>
</dbReference>
<dbReference type="EMBL" id="AJVK01005553">
    <property type="status" value="NOT_ANNOTATED_CDS"/>
    <property type="molecule type" value="Genomic_DNA"/>
</dbReference>
<reference evidence="8" key="2">
    <citation type="submission" date="2007-07" db="EMBL/GenBank/DDBJ databases">
        <authorList>
            <person name="Jochim R.C."/>
            <person name="Valenzuela J.G."/>
            <person name="Ramalho-Ortigao J.M."/>
            <person name="Kamhawi S."/>
            <person name="Anderson J.M."/>
        </authorList>
    </citation>
    <scope>NUCLEOTIDE SEQUENCE</scope>
    <source>
        <tissue evidence="8">Midgut</tissue>
    </source>
</reference>
<sequence length="113" mass="11497">MSSNAELACVYSALILVDDDVAVTAEKINTILKAANVEVEPYWPGLFSKALEGVNVKDLITSIGSGVGAAGPAAGAAPAAAAAADAPAAAKEEKKKEEEPEESDDDMGFGLFE</sequence>
<name>A8CAF8_PHLPP</name>
<keyword evidence="4" id="KW-0687">Ribonucleoprotein</keyword>
<reference evidence="8" key="1">
    <citation type="journal article" date="2007" name="BMC Genomics">
        <title>Exploring the midgut transcriptome of Phlebotomus papatasi: comparative analysis of expression profiles of sugar-fed, blood-fed and Leishmania-major-infected sandflies.</title>
        <authorList>
            <person name="Ramalho-Ortigao M."/>
            <person name="Jochim R.C."/>
            <person name="Anderson J.M."/>
            <person name="Lawyer P.G."/>
            <person name="Pham V.M."/>
            <person name="Kamhawi S."/>
            <person name="Valenzuela J.G."/>
        </authorList>
    </citation>
    <scope>NUCLEOTIDE SEQUENCE</scope>
    <source>
        <tissue evidence="8">Midgut</tissue>
    </source>
</reference>
<evidence type="ECO:0000256" key="2">
    <source>
        <dbReference type="ARBA" id="ARBA00005436"/>
    </source>
</evidence>
<evidence type="ECO:0000313" key="9">
    <source>
        <dbReference type="EnsemblMetazoa" id="PPAI006270-PA"/>
    </source>
</evidence>
<comment type="function">
    <text evidence="1">Plays an important role in the elongation step of protein synthesis.</text>
</comment>
<dbReference type="VEuPathDB" id="VectorBase:PPAPM1_000366"/>
<dbReference type="EnsemblMetazoa" id="PPAI006270-RA">
    <property type="protein sequence ID" value="PPAI006270-PA"/>
    <property type="gene ID" value="PPAI006270"/>
</dbReference>
<keyword evidence="10" id="KW-1185">Reference proteome</keyword>
<dbReference type="AlphaFoldDB" id="A8CAF8"/>
<dbReference type="GO" id="GO:0030295">
    <property type="term" value="F:protein kinase activator activity"/>
    <property type="evidence" value="ECO:0007669"/>
    <property type="project" value="TreeGrafter"/>
</dbReference>
<evidence type="ECO:0000256" key="7">
    <source>
        <dbReference type="SAM" id="MobiDB-lite"/>
    </source>
</evidence>
<dbReference type="GO" id="GO:0003735">
    <property type="term" value="F:structural constituent of ribosome"/>
    <property type="evidence" value="ECO:0007669"/>
    <property type="project" value="InterPro"/>
</dbReference>
<evidence type="ECO:0000313" key="8">
    <source>
        <dbReference type="EMBL" id="ABV44747.1"/>
    </source>
</evidence>
<dbReference type="EMBL" id="EU045350">
    <property type="protein sequence ID" value="ABV44747.1"/>
    <property type="molecule type" value="mRNA"/>
</dbReference>
<comment type="similarity">
    <text evidence="2">Belongs to the eukaryotic ribosomal protein P1/P2 family.</text>
</comment>
<dbReference type="VEuPathDB" id="VectorBase:PPAI006270"/>
<dbReference type="PANTHER" id="PTHR45696">
    <property type="entry name" value="60S ACIDIC RIBOSOMAL PROTEIN P1"/>
    <property type="match status" value="1"/>
</dbReference>
<feature type="region of interest" description="Disordered" evidence="7">
    <location>
        <begin position="82"/>
        <end position="113"/>
    </location>
</feature>
<organism evidence="8">
    <name type="scientific">Phlebotomus papatasi</name>
    <name type="common">Sandfly</name>
    <dbReference type="NCBI Taxonomy" id="29031"/>
    <lineage>
        <taxon>Eukaryota</taxon>
        <taxon>Metazoa</taxon>
        <taxon>Ecdysozoa</taxon>
        <taxon>Arthropoda</taxon>
        <taxon>Hexapoda</taxon>
        <taxon>Insecta</taxon>
        <taxon>Pterygota</taxon>
        <taxon>Neoptera</taxon>
        <taxon>Endopterygota</taxon>
        <taxon>Diptera</taxon>
        <taxon>Nematocera</taxon>
        <taxon>Psychodoidea</taxon>
        <taxon>Psychodidae</taxon>
        <taxon>Phlebotomus</taxon>
        <taxon>Phlebotomus</taxon>
    </lineage>
</organism>
<dbReference type="Proteomes" id="UP000092462">
    <property type="component" value="Unassembled WGS sequence"/>
</dbReference>
<dbReference type="PANTHER" id="PTHR45696:SF10">
    <property type="entry name" value="LARGE RIBOSOMAL SUBUNIT PROTEIN P1"/>
    <property type="match status" value="1"/>
</dbReference>
<dbReference type="Gene3D" id="1.10.10.1410">
    <property type="match status" value="1"/>
</dbReference>
<evidence type="ECO:0000256" key="4">
    <source>
        <dbReference type="ARBA" id="ARBA00023274"/>
    </source>
</evidence>
<protein>
    <recommendedName>
        <fullName evidence="5">Large ribosomal subunit protein P1</fullName>
    </recommendedName>
    <alternativeName>
        <fullName evidence="6">60S acidic ribosomal protein P1</fullName>
    </alternativeName>
</protein>
<evidence type="ECO:0000256" key="6">
    <source>
        <dbReference type="ARBA" id="ARBA00042918"/>
    </source>
</evidence>
<dbReference type="FunFam" id="1.10.10.1410:FF:000001">
    <property type="entry name" value="60S acidic ribosomal protein P1"/>
    <property type="match status" value="1"/>
</dbReference>
<evidence type="ECO:0000256" key="3">
    <source>
        <dbReference type="ARBA" id="ARBA00022980"/>
    </source>
</evidence>
<dbReference type="GO" id="GO:0043021">
    <property type="term" value="F:ribonucleoprotein complex binding"/>
    <property type="evidence" value="ECO:0007669"/>
    <property type="project" value="TreeGrafter"/>
</dbReference>
<dbReference type="InterPro" id="IPR001859">
    <property type="entry name" value="Ribosomal_P1/P2_euk"/>
</dbReference>
<evidence type="ECO:0000313" key="10">
    <source>
        <dbReference type="Proteomes" id="UP000092462"/>
    </source>
</evidence>
<dbReference type="GO" id="GO:0006414">
    <property type="term" value="P:translational elongation"/>
    <property type="evidence" value="ECO:0007669"/>
    <property type="project" value="InterPro"/>
</dbReference>
<dbReference type="GO" id="GO:0002181">
    <property type="term" value="P:cytoplasmic translation"/>
    <property type="evidence" value="ECO:0007669"/>
    <property type="project" value="TreeGrafter"/>
</dbReference>
<reference evidence="9" key="4">
    <citation type="submission" date="2023-09" db="UniProtKB">
        <authorList>
            <consortium name="EnsemblMetazoa"/>
        </authorList>
    </citation>
    <scope>IDENTIFICATION</scope>
    <source>
        <strain evidence="9">Israel</strain>
    </source>
</reference>
<dbReference type="PRINTS" id="PR00456">
    <property type="entry name" value="RIBOSOMALP2"/>
</dbReference>
<dbReference type="Pfam" id="PF00428">
    <property type="entry name" value="Ribosomal_60s"/>
    <property type="match status" value="1"/>
</dbReference>
<keyword evidence="3 8" id="KW-0689">Ribosomal protein</keyword>
<accession>A8CAF8</accession>
<evidence type="ECO:0000256" key="5">
    <source>
        <dbReference type="ARBA" id="ARBA00041116"/>
    </source>
</evidence>
<dbReference type="InterPro" id="IPR038716">
    <property type="entry name" value="P1/P2_N_sf"/>
</dbReference>
<dbReference type="HAMAP" id="MF_01478">
    <property type="entry name" value="Ribosomal_L12_arch"/>
    <property type="match status" value="1"/>
</dbReference>